<comment type="similarity">
    <text evidence="2 6">Belongs to the anoctamin family.</text>
</comment>
<feature type="transmembrane region" description="Helical" evidence="6">
    <location>
        <begin position="256"/>
        <end position="274"/>
    </location>
</feature>
<name>A0A068YGY7_ECHMU</name>
<proteinExistence type="inferred from homology"/>
<keyword evidence="4 6" id="KW-1133">Transmembrane helix</keyword>
<feature type="transmembrane region" description="Helical" evidence="6">
    <location>
        <begin position="588"/>
        <end position="617"/>
    </location>
</feature>
<dbReference type="AlphaFoldDB" id="A0A068YGY7"/>
<feature type="transmembrane region" description="Helical" evidence="6">
    <location>
        <begin position="638"/>
        <end position="663"/>
    </location>
</feature>
<reference evidence="8" key="2">
    <citation type="submission" date="2015-11" db="EMBL/GenBank/DDBJ databases">
        <authorList>
            <person name="Zhang Y."/>
            <person name="Guo Z."/>
        </authorList>
    </citation>
    <scope>NUCLEOTIDE SEQUENCE</scope>
</reference>
<dbReference type="Pfam" id="PF04547">
    <property type="entry name" value="Anoctamin"/>
    <property type="match status" value="1"/>
</dbReference>
<evidence type="ECO:0000256" key="6">
    <source>
        <dbReference type="RuleBase" id="RU280814"/>
    </source>
</evidence>
<reference evidence="8" key="1">
    <citation type="journal article" date="2013" name="Nature">
        <title>The genomes of four tapeworm species reveal adaptations to parasitism.</title>
        <authorList>
            <person name="Tsai I.J."/>
            <person name="Zarowiecki M."/>
            <person name="Holroyd N."/>
            <person name="Garciarrubio A."/>
            <person name="Sanchez-Flores A."/>
            <person name="Brooks K.L."/>
            <person name="Tracey A."/>
            <person name="Bobes R.J."/>
            <person name="Fragoso G."/>
            <person name="Sciutto E."/>
            <person name="Aslett M."/>
            <person name="Beasley H."/>
            <person name="Bennett H.M."/>
            <person name="Cai J."/>
            <person name="Camicia F."/>
            <person name="Clark R."/>
            <person name="Cucher M."/>
            <person name="De Silva N."/>
            <person name="Day T.A."/>
            <person name="Deplazes P."/>
            <person name="Estrada K."/>
            <person name="Fernandez C."/>
            <person name="Holland P.W."/>
            <person name="Hou J."/>
            <person name="Hu S."/>
            <person name="Huckvale T."/>
            <person name="Hung S.S."/>
            <person name="Kamenetzky L."/>
            <person name="Keane J.A."/>
            <person name="Kiss F."/>
            <person name="Koziol U."/>
            <person name="Lambert O."/>
            <person name="Liu K."/>
            <person name="Luo X."/>
            <person name="Luo Y."/>
            <person name="Macchiaroli N."/>
            <person name="Nichol S."/>
            <person name="Paps J."/>
            <person name="Parkinson J."/>
            <person name="Pouchkina-Stantcheva N."/>
            <person name="Riddiford N."/>
            <person name="Rosenzvit M."/>
            <person name="Salinas G."/>
            <person name="Wasmuth J.D."/>
            <person name="Zamanian M."/>
            <person name="Zheng Y."/>
            <person name="Cai X."/>
            <person name="Soberon X."/>
            <person name="Olson P.D."/>
            <person name="Laclette J.P."/>
            <person name="Brehm K."/>
            <person name="Berriman M."/>
            <person name="Garciarrubio A."/>
            <person name="Bobes R.J."/>
            <person name="Fragoso G."/>
            <person name="Sanchez-Flores A."/>
            <person name="Estrada K."/>
            <person name="Cevallos M.A."/>
            <person name="Morett E."/>
            <person name="Gonzalez V."/>
            <person name="Portillo T."/>
            <person name="Ochoa-Leyva A."/>
            <person name="Jose M.V."/>
            <person name="Sciutto E."/>
            <person name="Landa A."/>
            <person name="Jimenez L."/>
            <person name="Valdes V."/>
            <person name="Carrero J.C."/>
            <person name="Larralde C."/>
            <person name="Morales-Montor J."/>
            <person name="Limon-Lason J."/>
            <person name="Soberon X."/>
            <person name="Laclette J.P."/>
        </authorList>
    </citation>
    <scope>NUCLEOTIDE SEQUENCE [LARGE SCALE GENOMIC DNA]</scope>
</reference>
<feature type="transmembrane region" description="Helical" evidence="6">
    <location>
        <begin position="675"/>
        <end position="697"/>
    </location>
</feature>
<evidence type="ECO:0000256" key="4">
    <source>
        <dbReference type="ARBA" id="ARBA00022989"/>
    </source>
</evidence>
<dbReference type="InterPro" id="IPR049452">
    <property type="entry name" value="Anoctamin_TM"/>
</dbReference>
<protein>
    <recommendedName>
        <fullName evidence="6">Anoctamin</fullName>
    </recommendedName>
</protein>
<comment type="subcellular location">
    <subcellularLocation>
        <location evidence="1 6">Membrane</location>
        <topology evidence="1 6">Multi-pass membrane protein</topology>
    </subcellularLocation>
</comment>
<dbReference type="GO" id="GO:0016020">
    <property type="term" value="C:membrane"/>
    <property type="evidence" value="ECO:0007669"/>
    <property type="project" value="UniProtKB-SubCell"/>
</dbReference>
<dbReference type="GO" id="GO:0005254">
    <property type="term" value="F:chloride channel activity"/>
    <property type="evidence" value="ECO:0007669"/>
    <property type="project" value="TreeGrafter"/>
</dbReference>
<feature type="transmembrane region" description="Helical" evidence="6">
    <location>
        <begin position="374"/>
        <end position="397"/>
    </location>
</feature>
<evidence type="ECO:0000256" key="2">
    <source>
        <dbReference type="ARBA" id="ARBA00009671"/>
    </source>
</evidence>
<keyword evidence="5 6" id="KW-0472">Membrane</keyword>
<dbReference type="PANTHER" id="PTHR12308">
    <property type="entry name" value="ANOCTAMIN"/>
    <property type="match status" value="1"/>
</dbReference>
<keyword evidence="9" id="KW-1185">Reference proteome</keyword>
<dbReference type="eggNOG" id="KOG2513">
    <property type="taxonomic scope" value="Eukaryota"/>
</dbReference>
<evidence type="ECO:0000256" key="3">
    <source>
        <dbReference type="ARBA" id="ARBA00022692"/>
    </source>
</evidence>
<organism evidence="8 9">
    <name type="scientific">Echinococcus multilocularis</name>
    <name type="common">Fox tapeworm</name>
    <dbReference type="NCBI Taxonomy" id="6211"/>
    <lineage>
        <taxon>Eukaryota</taxon>
        <taxon>Metazoa</taxon>
        <taxon>Spiralia</taxon>
        <taxon>Lophotrochozoa</taxon>
        <taxon>Platyhelminthes</taxon>
        <taxon>Cestoda</taxon>
        <taxon>Eucestoda</taxon>
        <taxon>Cyclophyllidea</taxon>
        <taxon>Taeniidae</taxon>
        <taxon>Echinococcus</taxon>
    </lineage>
</organism>
<evidence type="ECO:0000256" key="1">
    <source>
        <dbReference type="ARBA" id="ARBA00004141"/>
    </source>
</evidence>
<feature type="domain" description="Anoctamin transmembrane" evidence="7">
    <location>
        <begin position="239"/>
        <end position="695"/>
    </location>
</feature>
<dbReference type="Proteomes" id="UP000017246">
    <property type="component" value="Unassembled WGS sequence"/>
</dbReference>
<keyword evidence="3 6" id="KW-0812">Transmembrane</keyword>
<comment type="caution">
    <text evidence="6">Lacks conserved residue(s) required for the propagation of feature annotation.</text>
</comment>
<dbReference type="OMA" id="GEMELHF"/>
<evidence type="ECO:0000256" key="5">
    <source>
        <dbReference type="ARBA" id="ARBA00023136"/>
    </source>
</evidence>
<evidence type="ECO:0000313" key="9">
    <source>
        <dbReference type="Proteomes" id="UP000017246"/>
    </source>
</evidence>
<dbReference type="STRING" id="6211.A0A068YGY7"/>
<dbReference type="InterPro" id="IPR007632">
    <property type="entry name" value="Anoctamin"/>
</dbReference>
<feature type="transmembrane region" description="Helical" evidence="6">
    <location>
        <begin position="286"/>
        <end position="307"/>
    </location>
</feature>
<evidence type="ECO:0000313" key="8">
    <source>
        <dbReference type="EMBL" id="CDS42587.1"/>
    </source>
</evidence>
<dbReference type="OrthoDB" id="296386at2759"/>
<sequence length="713" mass="81089">MNQICSNSSWSYFKENYLSSNCITDEIEFYITVCPCKQSDASHRSKHNSFAAVRIAELLSNAGFINEDVKLNVVSCCSEEDLGDKAPSHVKHYVLIRTSKALLQYAACILNQGFSGVPADERSVATALGVASLTPGQKVWLGGLAVRMIQFNHDQKVSLNALTSCESYDTIPPMPKCTIKKPLSIAVVTLSERDSALFCMKSKEIVKNMTPLHNVPERDTVWSYFRGQSVFFPGVSWLRWYLGDAIGFYFAWLRSYCFSLIFPSCAGLLTWLLVSITDSIYSDQPAQLFTMPIFRVCYGLVVVIWALTCNKIWRRQQSQLAEDWMSPIFANAADMSGWVGSHMEQLRPTFRGTLRESPIKGEMELHFPASQRRVLYLLSASVTSFCVLIALFINVLLLNLEGVINPGRSPYLHFHFIGCLCDPGRIFDPKDGSLKFIPGILHPLVVFYINQVVFRQIAEKLTNMENHKTQFNWDCSLIVKRFLFEAVDAYASPFYLGVILVDWNALQSFLMTTFATDSIRRLIVECFLPWVSSHWRGRRAAAIAVAHKKTDNALQEAEAQAKAVHAAVFGVEYEPFDDFLEMVLEHGYIVLFAIACPLYLACMAFVCTWIEFFFDAFKLLQLVRRPMAQWLHRRQNVWLVLLSVQAWLAIFSNLCLLSCYTQWNLLTLLILEHVLIGVGLVIELAFSNTPIAAKYAFRKRLYERYKHTISIKQ</sequence>
<dbReference type="PANTHER" id="PTHR12308:SF73">
    <property type="entry name" value="ANOCTAMIN"/>
    <property type="match status" value="1"/>
</dbReference>
<evidence type="ECO:0000259" key="7">
    <source>
        <dbReference type="Pfam" id="PF04547"/>
    </source>
</evidence>
<gene>
    <name evidence="8" type="ORF">EmuJ_001030200</name>
</gene>
<dbReference type="EMBL" id="LN902842">
    <property type="protein sequence ID" value="CDS42587.1"/>
    <property type="molecule type" value="Genomic_DNA"/>
</dbReference>
<accession>A0A068YGY7</accession>